<evidence type="ECO:0000313" key="2">
    <source>
        <dbReference type="EMBL" id="SSX14349.1"/>
    </source>
</evidence>
<protein>
    <submittedName>
        <fullName evidence="2">CSON006923 protein</fullName>
    </submittedName>
</protein>
<sequence length="88" mass="9996">MCSKSILVSILIVMGFFFIDFHSTEAKPIFDTDFGASLDRIFWNFFQLPSFFQSNTNFSLSIQGPCENCTLNLSFSTNASDDNDDMVR</sequence>
<feature type="chain" id="PRO_5036328589" evidence="1">
    <location>
        <begin position="27"/>
        <end position="88"/>
    </location>
</feature>
<accession>A0A336LA76</accession>
<dbReference type="AlphaFoldDB" id="A0A336LA76"/>
<feature type="signal peptide" evidence="1">
    <location>
        <begin position="1"/>
        <end position="26"/>
    </location>
</feature>
<evidence type="ECO:0000256" key="1">
    <source>
        <dbReference type="SAM" id="SignalP"/>
    </source>
</evidence>
<evidence type="ECO:0000313" key="3">
    <source>
        <dbReference type="EMBL" id="SSX33760.1"/>
    </source>
</evidence>
<reference evidence="2" key="1">
    <citation type="submission" date="2018-04" db="EMBL/GenBank/DDBJ databases">
        <authorList>
            <person name="Go L.Y."/>
            <person name="Mitchell J.A."/>
        </authorList>
    </citation>
    <scope>NUCLEOTIDE SEQUENCE</scope>
    <source>
        <tissue evidence="2">Whole organism</tissue>
    </source>
</reference>
<proteinExistence type="predicted"/>
<keyword evidence="1" id="KW-0732">Signal</keyword>
<gene>
    <name evidence="2" type="primary">CSON006923</name>
</gene>
<name>A0A336LA76_CULSO</name>
<reference evidence="3" key="2">
    <citation type="submission" date="2018-07" db="EMBL/GenBank/DDBJ databases">
        <authorList>
            <person name="Quirk P.G."/>
            <person name="Krulwich T.A."/>
        </authorList>
    </citation>
    <scope>NUCLEOTIDE SEQUENCE</scope>
</reference>
<dbReference type="VEuPathDB" id="VectorBase:CSON006923"/>
<dbReference type="EMBL" id="UFQT01002606">
    <property type="protein sequence ID" value="SSX33760.1"/>
    <property type="molecule type" value="Genomic_DNA"/>
</dbReference>
<dbReference type="EMBL" id="UFQS01002606">
    <property type="protein sequence ID" value="SSX14349.1"/>
    <property type="molecule type" value="Genomic_DNA"/>
</dbReference>
<organism evidence="2">
    <name type="scientific">Culicoides sonorensis</name>
    <name type="common">Biting midge</name>
    <dbReference type="NCBI Taxonomy" id="179676"/>
    <lineage>
        <taxon>Eukaryota</taxon>
        <taxon>Metazoa</taxon>
        <taxon>Ecdysozoa</taxon>
        <taxon>Arthropoda</taxon>
        <taxon>Hexapoda</taxon>
        <taxon>Insecta</taxon>
        <taxon>Pterygota</taxon>
        <taxon>Neoptera</taxon>
        <taxon>Endopterygota</taxon>
        <taxon>Diptera</taxon>
        <taxon>Nematocera</taxon>
        <taxon>Chironomoidea</taxon>
        <taxon>Ceratopogonidae</taxon>
        <taxon>Ceratopogoninae</taxon>
        <taxon>Culicoides</taxon>
        <taxon>Monoculicoides</taxon>
    </lineage>
</organism>